<dbReference type="Proteomes" id="UP000609064">
    <property type="component" value="Unassembled WGS sequence"/>
</dbReference>
<sequence>MKKIFSLLLFLIAFAPTFAQKLTDKQIEGYLDALQKEEIITEFGKDAFLKIVNKEDKVFNQRLGANSFGQFGKNQVPDSLIKSRTAILGFLGVFELMRNVGSAADELVRLRELSEKMLGDKMLFKTEIEGDIKLNNPLTFLVIEQNLRPSKANYTELAAKLKAINLIDEKVYNELLVWLKKDQIKLIKDFGFFVYAARQTYFYDNYVSLKATQFSLIDSLQHKKMLSINDANSIKNSYKEYELKSKVEILSYCKNVILIPAEQKNLTRSEIYESYWKEIKQKLIPNFDFKDIQLIEISKTEESKSQSESNIPIKNPFAGSQNKFKMTYQANGKTYTQKADTDFSLVKTIKKNLPPDIDIDSTIIQSYATAFSFLAGFTSKDFQSINDFLTDQHSSKRIIIVGNDYNPFLSVRDGRKAVLLVDSTQNVLFEDKNKTNPIFEGLFGTKADFSSKKSRDSLNSLIKEFQTIGLIPTTDALSIDNAIVELRFEPKNATNIKRNLLSQFPEVIAEVNPLPTKENEQIMMFKNFVGGLEKISRGAFKADKVSDNFETEIKKSPKKERELVVSFKVNGKKYESKNRIAKADDADETGNDKFSLNFSTLFFNTQDWLEEINRALEENQIDGKFYKINIRKAFTYGGTENYIFLTKKQSEYIEKKHSEILNDPEKPIVYGDYKQQVAAFNVENFTKALKREKMLAEDTAKDLKAAKEPSDILKESKQVVVIDMNELAEKSNTELYTYILQKLNEKLLPKAKFSEIKYLRDNTDSSETDFEKQNISALIDGKSYKQTLYVSLKHTIKSNLDSLKKENSNYFPSIGENQFKIVNDYLTDIASPYRLVIVCDYRSPKLSYVLFDSTQANIVEETLPNNYVDFTMYGTKYSRDSLSVLLDELTQIELIGKMSNQEKDDFIVNLRKFQINGLSVLENLKNITIQCNIWDVESYKDVYKSVIDSLSKISRNQFKPTLLTDNFAKTLKKSNYSDRTFTYGFTMPNGKKYEEKQFVKALPKPKNKQEKLTYELFDFDTAKLIDLVNRAVGENNTADGMFYPIYSEEDVEESIGPRFIFLNSKQYRWLKIKFPEIFETYDNEPENDIDERKEEK</sequence>
<reference evidence="2" key="1">
    <citation type="journal article" date="2014" name="Int. J. Syst. Evol. Microbiol.">
        <title>Complete genome sequence of Corynebacterium casei LMG S-19264T (=DSM 44701T), isolated from a smear-ripened cheese.</title>
        <authorList>
            <consortium name="US DOE Joint Genome Institute (JGI-PGF)"/>
            <person name="Walter F."/>
            <person name="Albersmeier A."/>
            <person name="Kalinowski J."/>
            <person name="Ruckert C."/>
        </authorList>
    </citation>
    <scope>NUCLEOTIDE SEQUENCE</scope>
    <source>
        <strain evidence="2">CGMCC 1.15958</strain>
    </source>
</reference>
<keyword evidence="1" id="KW-0732">Signal</keyword>
<dbReference type="EMBL" id="BMKK01000004">
    <property type="protein sequence ID" value="GGD56656.1"/>
    <property type="molecule type" value="Genomic_DNA"/>
</dbReference>
<dbReference type="RefSeq" id="WP_188766029.1">
    <property type="nucleotide sequence ID" value="NZ_BMKK01000004.1"/>
</dbReference>
<feature type="signal peptide" evidence="1">
    <location>
        <begin position="1"/>
        <end position="19"/>
    </location>
</feature>
<proteinExistence type="predicted"/>
<organism evidence="2 3">
    <name type="scientific">Emticicia aquatilis</name>
    <dbReference type="NCBI Taxonomy" id="1537369"/>
    <lineage>
        <taxon>Bacteria</taxon>
        <taxon>Pseudomonadati</taxon>
        <taxon>Bacteroidota</taxon>
        <taxon>Cytophagia</taxon>
        <taxon>Cytophagales</taxon>
        <taxon>Leadbetterellaceae</taxon>
        <taxon>Emticicia</taxon>
    </lineage>
</organism>
<protein>
    <submittedName>
        <fullName evidence="2">Uncharacterized protein</fullName>
    </submittedName>
</protein>
<reference evidence="2" key="2">
    <citation type="submission" date="2020-09" db="EMBL/GenBank/DDBJ databases">
        <authorList>
            <person name="Sun Q."/>
            <person name="Zhou Y."/>
        </authorList>
    </citation>
    <scope>NUCLEOTIDE SEQUENCE</scope>
    <source>
        <strain evidence="2">CGMCC 1.15958</strain>
    </source>
</reference>
<accession>A0A916YQQ3</accession>
<keyword evidence="3" id="KW-1185">Reference proteome</keyword>
<comment type="caution">
    <text evidence="2">The sequence shown here is derived from an EMBL/GenBank/DDBJ whole genome shotgun (WGS) entry which is preliminary data.</text>
</comment>
<gene>
    <name evidence="2" type="ORF">GCM10011514_20940</name>
</gene>
<evidence type="ECO:0000313" key="3">
    <source>
        <dbReference type="Proteomes" id="UP000609064"/>
    </source>
</evidence>
<evidence type="ECO:0000256" key="1">
    <source>
        <dbReference type="SAM" id="SignalP"/>
    </source>
</evidence>
<evidence type="ECO:0000313" key="2">
    <source>
        <dbReference type="EMBL" id="GGD56656.1"/>
    </source>
</evidence>
<name>A0A916YQQ3_9BACT</name>
<feature type="chain" id="PRO_5037493897" evidence="1">
    <location>
        <begin position="20"/>
        <end position="1096"/>
    </location>
</feature>
<dbReference type="AlphaFoldDB" id="A0A916YQQ3"/>